<comment type="subcellular location">
    <subcellularLocation>
        <location evidence="1">Membrane</location>
        <topology evidence="1">Peripheral membrane protein</topology>
    </subcellularLocation>
</comment>
<evidence type="ECO:0000256" key="6">
    <source>
        <dbReference type="SAM" id="MobiDB-lite"/>
    </source>
</evidence>
<keyword evidence="7" id="KW-1133">Transmembrane helix</keyword>
<accession>A0A7S0CLW5</accession>
<dbReference type="PANTHER" id="PTHR23292:SF6">
    <property type="entry name" value="FI16602P1-RELATED"/>
    <property type="match status" value="1"/>
</dbReference>
<name>A0A7S0CLW5_9STRA</name>
<dbReference type="InterPro" id="IPR037519">
    <property type="entry name" value="LITAF_fam"/>
</dbReference>
<keyword evidence="7" id="KW-0812">Transmembrane</keyword>
<dbReference type="PANTHER" id="PTHR23292">
    <property type="entry name" value="LIPOPOLYSACCHARIDE-INDUCED TUMOR NECROSIS FACTOR-ALPHA FACTOR"/>
    <property type="match status" value="1"/>
</dbReference>
<keyword evidence="5 7" id="KW-0472">Membrane</keyword>
<dbReference type="GO" id="GO:0008270">
    <property type="term" value="F:zinc ion binding"/>
    <property type="evidence" value="ECO:0007669"/>
    <property type="project" value="TreeGrafter"/>
</dbReference>
<comment type="similarity">
    <text evidence="2">Belongs to the CDIP1/LITAF family.</text>
</comment>
<evidence type="ECO:0000256" key="7">
    <source>
        <dbReference type="SAM" id="Phobius"/>
    </source>
</evidence>
<dbReference type="AlphaFoldDB" id="A0A7S0CLW5"/>
<dbReference type="EMBL" id="HBEL01050849">
    <property type="protein sequence ID" value="CAD8427193.1"/>
    <property type="molecule type" value="Transcribed_RNA"/>
</dbReference>
<evidence type="ECO:0000256" key="4">
    <source>
        <dbReference type="ARBA" id="ARBA00022833"/>
    </source>
</evidence>
<feature type="compositionally biased region" description="Basic and acidic residues" evidence="6">
    <location>
        <begin position="1"/>
        <end position="12"/>
    </location>
</feature>
<dbReference type="Pfam" id="PF10601">
    <property type="entry name" value="zf-LITAF-like"/>
    <property type="match status" value="1"/>
</dbReference>
<evidence type="ECO:0000256" key="5">
    <source>
        <dbReference type="ARBA" id="ARBA00023136"/>
    </source>
</evidence>
<evidence type="ECO:0000259" key="8">
    <source>
        <dbReference type="PROSITE" id="PS51837"/>
    </source>
</evidence>
<evidence type="ECO:0000313" key="9">
    <source>
        <dbReference type="EMBL" id="CAD8427193.1"/>
    </source>
</evidence>
<evidence type="ECO:0000256" key="1">
    <source>
        <dbReference type="ARBA" id="ARBA00004170"/>
    </source>
</evidence>
<dbReference type="SMART" id="SM00714">
    <property type="entry name" value="LITAF"/>
    <property type="match status" value="1"/>
</dbReference>
<dbReference type="PROSITE" id="PS51837">
    <property type="entry name" value="LITAF"/>
    <property type="match status" value="1"/>
</dbReference>
<sequence>MTIEYGYDKENPKPNAPPEDSIPIAFATVVPTTQDKSSTHPSENPSYNVTTENSALKASTISGTVRPPPGNTRLWGNLGRYPVVLTCQFCEINGETSVRDEFGLAVLVYYVIIFLTGLIFLPPFACLPCCCVQFKDTVHQCRNCNRIVGKTAGFNECGLN</sequence>
<feature type="domain" description="LITAF" evidence="8">
    <location>
        <begin position="66"/>
        <end position="153"/>
    </location>
</feature>
<evidence type="ECO:0000256" key="2">
    <source>
        <dbReference type="ARBA" id="ARBA00005975"/>
    </source>
</evidence>
<dbReference type="InterPro" id="IPR006629">
    <property type="entry name" value="LITAF"/>
</dbReference>
<keyword evidence="3" id="KW-0479">Metal-binding</keyword>
<feature type="transmembrane region" description="Helical" evidence="7">
    <location>
        <begin position="102"/>
        <end position="125"/>
    </location>
</feature>
<reference evidence="9" key="1">
    <citation type="submission" date="2021-01" db="EMBL/GenBank/DDBJ databases">
        <authorList>
            <person name="Corre E."/>
            <person name="Pelletier E."/>
            <person name="Niang G."/>
            <person name="Scheremetjew M."/>
            <person name="Finn R."/>
            <person name="Kale V."/>
            <person name="Holt S."/>
            <person name="Cochrane G."/>
            <person name="Meng A."/>
            <person name="Brown T."/>
            <person name="Cohen L."/>
        </authorList>
    </citation>
    <scope>NUCLEOTIDE SEQUENCE</scope>
    <source>
        <strain evidence="9">CCAP1064/1</strain>
    </source>
</reference>
<keyword evidence="4" id="KW-0862">Zinc</keyword>
<gene>
    <name evidence="9" type="ORF">PINE0816_LOCUS23358</name>
</gene>
<dbReference type="GO" id="GO:0016020">
    <property type="term" value="C:membrane"/>
    <property type="evidence" value="ECO:0007669"/>
    <property type="project" value="UniProtKB-SubCell"/>
</dbReference>
<feature type="region of interest" description="Disordered" evidence="6">
    <location>
        <begin position="1"/>
        <end position="21"/>
    </location>
</feature>
<organism evidence="9">
    <name type="scientific">Proboscia inermis</name>
    <dbReference type="NCBI Taxonomy" id="420281"/>
    <lineage>
        <taxon>Eukaryota</taxon>
        <taxon>Sar</taxon>
        <taxon>Stramenopiles</taxon>
        <taxon>Ochrophyta</taxon>
        <taxon>Bacillariophyta</taxon>
        <taxon>Coscinodiscophyceae</taxon>
        <taxon>Rhizosoleniophycidae</taxon>
        <taxon>Rhizosoleniales</taxon>
        <taxon>Rhizosoleniaceae</taxon>
        <taxon>Proboscia</taxon>
    </lineage>
</organism>
<protein>
    <recommendedName>
        <fullName evidence="8">LITAF domain-containing protein</fullName>
    </recommendedName>
</protein>
<evidence type="ECO:0000256" key="3">
    <source>
        <dbReference type="ARBA" id="ARBA00022723"/>
    </source>
</evidence>
<proteinExistence type="inferred from homology"/>